<organism evidence="2 3">
    <name type="scientific">Actinomadura parmotrematis</name>
    <dbReference type="NCBI Taxonomy" id="2864039"/>
    <lineage>
        <taxon>Bacteria</taxon>
        <taxon>Bacillati</taxon>
        <taxon>Actinomycetota</taxon>
        <taxon>Actinomycetes</taxon>
        <taxon>Streptosporangiales</taxon>
        <taxon>Thermomonosporaceae</taxon>
        <taxon>Actinomadura</taxon>
    </lineage>
</organism>
<feature type="chain" id="PRO_5045600630" description="Lipoprotein" evidence="1">
    <location>
        <begin position="21"/>
        <end position="189"/>
    </location>
</feature>
<protein>
    <recommendedName>
        <fullName evidence="4">Lipoprotein</fullName>
    </recommendedName>
</protein>
<evidence type="ECO:0008006" key="4">
    <source>
        <dbReference type="Google" id="ProtNLM"/>
    </source>
</evidence>
<name>A0ABS7FQW7_9ACTN</name>
<accession>A0ABS7FQW7</accession>
<dbReference type="Proteomes" id="UP000774570">
    <property type="component" value="Unassembled WGS sequence"/>
</dbReference>
<keyword evidence="1" id="KW-0732">Signal</keyword>
<sequence>MLRKIIVLPVLLATLVGAGACGGGSKDAAPVGNTGSAVAASGTASGSASPAACPSEATAKLAKTRFVADAGLAFGAFHRWIYKPYQAGTFKSGADGRTKAIVKAAAAGAFALNRLNAGRKMVNADPTLCKALKQPLDAAWNKISQLTGKLKSGDVDPSEIGAVGGALDALKSQASQAGVNIKDRDVPNV</sequence>
<reference evidence="2 3" key="1">
    <citation type="submission" date="2021-07" db="EMBL/GenBank/DDBJ databases">
        <title>Actinomadura sp. PM05-2 isolated from lichen.</title>
        <authorList>
            <person name="Somphong A."/>
            <person name="Phongsopitanun W."/>
            <person name="Tanasupawat S."/>
            <person name="Peongsungnone V."/>
        </authorList>
    </citation>
    <scope>NUCLEOTIDE SEQUENCE [LARGE SCALE GENOMIC DNA]</scope>
    <source>
        <strain evidence="2 3">PM05-2</strain>
    </source>
</reference>
<keyword evidence="3" id="KW-1185">Reference proteome</keyword>
<feature type="signal peptide" evidence="1">
    <location>
        <begin position="1"/>
        <end position="20"/>
    </location>
</feature>
<comment type="caution">
    <text evidence="2">The sequence shown here is derived from an EMBL/GenBank/DDBJ whole genome shotgun (WGS) entry which is preliminary data.</text>
</comment>
<dbReference type="RefSeq" id="WP_220164088.1">
    <property type="nucleotide sequence ID" value="NZ_JAIBOA010000003.1"/>
</dbReference>
<evidence type="ECO:0000313" key="2">
    <source>
        <dbReference type="EMBL" id="MBW8481947.1"/>
    </source>
</evidence>
<dbReference type="PROSITE" id="PS51257">
    <property type="entry name" value="PROKAR_LIPOPROTEIN"/>
    <property type="match status" value="1"/>
</dbReference>
<dbReference type="EMBL" id="JAIBOA010000003">
    <property type="protein sequence ID" value="MBW8481947.1"/>
    <property type="molecule type" value="Genomic_DNA"/>
</dbReference>
<evidence type="ECO:0000256" key="1">
    <source>
        <dbReference type="SAM" id="SignalP"/>
    </source>
</evidence>
<evidence type="ECO:0000313" key="3">
    <source>
        <dbReference type="Proteomes" id="UP000774570"/>
    </source>
</evidence>
<proteinExistence type="predicted"/>
<gene>
    <name evidence="2" type="ORF">K1Y72_06190</name>
</gene>